<evidence type="ECO:0000313" key="3">
    <source>
        <dbReference type="Proteomes" id="UP000570517"/>
    </source>
</evidence>
<evidence type="ECO:0000256" key="1">
    <source>
        <dbReference type="SAM" id="MobiDB-lite"/>
    </source>
</evidence>
<protein>
    <submittedName>
        <fullName evidence="2">Uncharacterized protein</fullName>
    </submittedName>
</protein>
<dbReference type="Proteomes" id="UP000570517">
    <property type="component" value="Unassembled WGS sequence"/>
</dbReference>
<dbReference type="EMBL" id="JABFYL010000014">
    <property type="protein sequence ID" value="NVN49378.1"/>
    <property type="molecule type" value="Genomic_DNA"/>
</dbReference>
<proteinExistence type="predicted"/>
<feature type="compositionally biased region" description="Acidic residues" evidence="1">
    <location>
        <begin position="84"/>
        <end position="144"/>
    </location>
</feature>
<reference evidence="2 3" key="1">
    <citation type="submission" date="2020-05" db="EMBL/GenBank/DDBJ databases">
        <title>Draft genome sequence of Mycobacterium hippocampi DL, isolated from European seabass, Dicentrarchus labrax, reared in fish farms.</title>
        <authorList>
            <person name="Stathopoulou P."/>
            <person name="Asimakis E."/>
            <person name="Tzokas K."/>
            <person name="Batargias C."/>
            <person name="Tsiamis G."/>
        </authorList>
    </citation>
    <scope>NUCLEOTIDE SEQUENCE [LARGE SCALE GENOMIC DNA]</scope>
    <source>
        <strain evidence="2 3">DL</strain>
    </source>
</reference>
<dbReference type="Gene3D" id="2.60.40.3440">
    <property type="match status" value="1"/>
</dbReference>
<dbReference type="SUPFAM" id="SSF55486">
    <property type="entry name" value="Metalloproteases ('zincins'), catalytic domain"/>
    <property type="match status" value="1"/>
</dbReference>
<keyword evidence="3" id="KW-1185">Reference proteome</keyword>
<gene>
    <name evidence="2" type="ORF">HLY00_485</name>
</gene>
<comment type="caution">
    <text evidence="2">The sequence shown here is derived from an EMBL/GenBank/DDBJ whole genome shotgun (WGS) entry which is preliminary data.</text>
</comment>
<sequence length="641" mass="69098">MGENQDQLSRRKSRHTRRSENFAVRRWLQAGLASAGMGAALLGFSLMTPEIGVASANTNDSSVSSDTSSAAGRVTKRDTREVDADTESDADADTAADTDSDPDADSDPYADSAADADADADSDTDTDADADADADSDTDTDDEDTATHDSGDGASHSVSTADVPQRLEDATDERAHASLLTEPAAVELTSAAVTDAVESAADPVPAPPWLAPRRTWNDVVAEIMTNWTTRHEAWVESLDVSDERKEELTASFLAMRRGLFNQAPTVAPIQLSGLVSGPITGDINGVDAEGDAIVYRLIRGPRQGSVVINADGTYTYTPDAEFDGVDTFSVRAIDVGLHINLLNLLRPIGTRSTNLINQGAITFDFAFTGDGWTDERREALQQVASRLQEYFRVDRAVTLSYDVNVELQEGSLASAFSPYISELPGYWPTVVQYKLQTGRDANGSTADGEITWNFKDYEWGLGETVSDDEYDFVSTAIHELMHSFGFLSSLDAPGENDDRNRAYFDRFVVTARGVRPFTLFGGWPAANDPKLGGEDGGLFFGGRNAIAAHGGLVPLYTPMPFEPGSSIAHLDDVTFTGDDQQIMNAQTGKGLIVRVFSDLELGLLEDLGYRVVMPQAPPYGMALIGSIFLARPRRKDKSAAR</sequence>
<dbReference type="AlphaFoldDB" id="A0A850PGG4"/>
<dbReference type="Pfam" id="PF17963">
    <property type="entry name" value="Big_9"/>
    <property type="match status" value="1"/>
</dbReference>
<feature type="region of interest" description="Disordered" evidence="1">
    <location>
        <begin position="55"/>
        <end position="163"/>
    </location>
</feature>
<accession>A0A850PGG4</accession>
<organism evidence="2 3">
    <name type="scientific">Mycolicibacterium hippocampi</name>
    <dbReference type="NCBI Taxonomy" id="659824"/>
    <lineage>
        <taxon>Bacteria</taxon>
        <taxon>Bacillati</taxon>
        <taxon>Actinomycetota</taxon>
        <taxon>Actinomycetes</taxon>
        <taxon>Mycobacteriales</taxon>
        <taxon>Mycobacteriaceae</taxon>
        <taxon>Mycolicibacterium</taxon>
    </lineage>
</organism>
<name>A0A850PGG4_9MYCO</name>
<feature type="compositionally biased region" description="Low complexity" evidence="1">
    <location>
        <begin position="55"/>
        <end position="71"/>
    </location>
</feature>
<evidence type="ECO:0000313" key="2">
    <source>
        <dbReference type="EMBL" id="NVN49378.1"/>
    </source>
</evidence>